<organism evidence="2 3">
    <name type="scientific">Cercospora zeae-maydis SCOH1-5</name>
    <dbReference type="NCBI Taxonomy" id="717836"/>
    <lineage>
        <taxon>Eukaryota</taxon>
        <taxon>Fungi</taxon>
        <taxon>Dikarya</taxon>
        <taxon>Ascomycota</taxon>
        <taxon>Pezizomycotina</taxon>
        <taxon>Dothideomycetes</taxon>
        <taxon>Dothideomycetidae</taxon>
        <taxon>Mycosphaerellales</taxon>
        <taxon>Mycosphaerellaceae</taxon>
        <taxon>Cercospora</taxon>
    </lineage>
</organism>
<accession>A0A6A6EWK0</accession>
<sequence>MPPSTFHAILFHIIRPHHPVRQQRQEPDGSSASVDEWAGCIPNQHRPKLQIQHTVIRTTFASTTYTKNRASLCGASNGTCCNSAGLEPTVIRRDFAFAPDDPRFWLRGGDDEGDEDGDGKGKGEKACGEDGAKQLQQKKKQKKIGDDNRSGKRIRSMKVHDISSCRRQKTGVFWEEEEEEEDCERR</sequence>
<keyword evidence="3" id="KW-1185">Reference proteome</keyword>
<gene>
    <name evidence="2" type="ORF">CERZMDRAFT_89125</name>
</gene>
<feature type="region of interest" description="Disordered" evidence="1">
    <location>
        <begin position="104"/>
        <end position="165"/>
    </location>
</feature>
<evidence type="ECO:0000313" key="3">
    <source>
        <dbReference type="Proteomes" id="UP000799539"/>
    </source>
</evidence>
<name>A0A6A6EWK0_9PEZI</name>
<evidence type="ECO:0000313" key="2">
    <source>
        <dbReference type="EMBL" id="KAF2206628.1"/>
    </source>
</evidence>
<dbReference type="EMBL" id="ML992716">
    <property type="protein sequence ID" value="KAF2206628.1"/>
    <property type="molecule type" value="Genomic_DNA"/>
</dbReference>
<dbReference type="Proteomes" id="UP000799539">
    <property type="component" value="Unassembled WGS sequence"/>
</dbReference>
<proteinExistence type="predicted"/>
<reference evidence="2" key="1">
    <citation type="journal article" date="2020" name="Stud. Mycol.">
        <title>101 Dothideomycetes genomes: a test case for predicting lifestyles and emergence of pathogens.</title>
        <authorList>
            <person name="Haridas S."/>
            <person name="Albert R."/>
            <person name="Binder M."/>
            <person name="Bloem J."/>
            <person name="Labutti K."/>
            <person name="Salamov A."/>
            <person name="Andreopoulos B."/>
            <person name="Baker S."/>
            <person name="Barry K."/>
            <person name="Bills G."/>
            <person name="Bluhm B."/>
            <person name="Cannon C."/>
            <person name="Castanera R."/>
            <person name="Culley D."/>
            <person name="Daum C."/>
            <person name="Ezra D."/>
            <person name="Gonzalez J."/>
            <person name="Henrissat B."/>
            <person name="Kuo A."/>
            <person name="Liang C."/>
            <person name="Lipzen A."/>
            <person name="Lutzoni F."/>
            <person name="Magnuson J."/>
            <person name="Mondo S."/>
            <person name="Nolan M."/>
            <person name="Ohm R."/>
            <person name="Pangilinan J."/>
            <person name="Park H.-J."/>
            <person name="Ramirez L."/>
            <person name="Alfaro M."/>
            <person name="Sun H."/>
            <person name="Tritt A."/>
            <person name="Yoshinaga Y."/>
            <person name="Zwiers L.-H."/>
            <person name="Turgeon B."/>
            <person name="Goodwin S."/>
            <person name="Spatafora J."/>
            <person name="Crous P."/>
            <person name="Grigoriev I."/>
        </authorList>
    </citation>
    <scope>NUCLEOTIDE SEQUENCE</scope>
    <source>
        <strain evidence="2">SCOH1-5</strain>
    </source>
</reference>
<feature type="compositionally biased region" description="Basic and acidic residues" evidence="1">
    <location>
        <begin position="118"/>
        <end position="132"/>
    </location>
</feature>
<protein>
    <submittedName>
        <fullName evidence="2">Uncharacterized protein</fullName>
    </submittedName>
</protein>
<evidence type="ECO:0000256" key="1">
    <source>
        <dbReference type="SAM" id="MobiDB-lite"/>
    </source>
</evidence>
<dbReference type="AlphaFoldDB" id="A0A6A6EWK0"/>